<dbReference type="OrthoDB" id="65817at2157"/>
<dbReference type="SUPFAM" id="SSF54631">
    <property type="entry name" value="CBS-domain pair"/>
    <property type="match status" value="1"/>
</dbReference>
<reference evidence="6 7" key="1">
    <citation type="submission" date="2017-07" db="EMBL/GenBank/DDBJ databases">
        <title>Draft genome sequence of aerobic hyperthermophilic archaea, Pyrobaculum aerophilum YKB31 and YKB32.</title>
        <authorList>
            <person name="Mochizuki T."/>
            <person name="Berliner A.J."/>
            <person name="Yoshida-Takashima Y."/>
            <person name="Takaki Y."/>
            <person name="Nunoura T."/>
            <person name="Takai K."/>
        </authorList>
    </citation>
    <scope>NUCLEOTIDE SEQUENCE [LARGE SCALE GENOMIC DNA]</scope>
    <source>
        <strain evidence="4 7">YKB31</strain>
        <strain evidence="5 6">YKB32</strain>
    </source>
</reference>
<evidence type="ECO:0000256" key="1">
    <source>
        <dbReference type="ARBA" id="ARBA00023122"/>
    </source>
</evidence>
<keyword evidence="1 2" id="KW-0129">CBS domain</keyword>
<proteinExistence type="predicted"/>
<protein>
    <submittedName>
        <fullName evidence="5">Histidine kinase</fullName>
    </submittedName>
</protein>
<sequence length="128" mass="13939">MKPVKSLIRRSPVVITPKESLIQAAEMLAAESIGALVVIDPVTQKKPLAVLSERDIVRAVAMKMPLSTPVEAFMSPGLVTIEEDEDVCKAAKLMTMHNIRHLVVVNKQGELVGVVSIRDVLKELGEKC</sequence>
<comment type="caution">
    <text evidence="5">The sequence shown here is derived from an EMBL/GenBank/DDBJ whole genome shotgun (WGS) entry which is preliminary data.</text>
</comment>
<dbReference type="CDD" id="cd09836">
    <property type="entry name" value="CBS_pair_arch"/>
    <property type="match status" value="1"/>
</dbReference>
<evidence type="ECO:0000259" key="3">
    <source>
        <dbReference type="PROSITE" id="PS51371"/>
    </source>
</evidence>
<dbReference type="PROSITE" id="PS51371">
    <property type="entry name" value="CBS"/>
    <property type="match status" value="2"/>
</dbReference>
<feature type="domain" description="CBS" evidence="3">
    <location>
        <begin position="8"/>
        <end position="66"/>
    </location>
</feature>
<dbReference type="GO" id="GO:0016301">
    <property type="term" value="F:kinase activity"/>
    <property type="evidence" value="ECO:0007669"/>
    <property type="project" value="UniProtKB-KW"/>
</dbReference>
<evidence type="ECO:0000313" key="6">
    <source>
        <dbReference type="Proteomes" id="UP000256877"/>
    </source>
</evidence>
<keyword evidence="5" id="KW-0418">Kinase</keyword>
<dbReference type="InterPro" id="IPR046342">
    <property type="entry name" value="CBS_dom_sf"/>
</dbReference>
<dbReference type="AlphaFoldDB" id="A0A371QX66"/>
<dbReference type="Proteomes" id="UP000257123">
    <property type="component" value="Unassembled WGS sequence"/>
</dbReference>
<dbReference type="EMBL" id="NMUE01000052">
    <property type="protein sequence ID" value="RFA93899.1"/>
    <property type="molecule type" value="Genomic_DNA"/>
</dbReference>
<dbReference type="Proteomes" id="UP000256877">
    <property type="component" value="Unassembled WGS sequence"/>
</dbReference>
<dbReference type="EMBL" id="NMUF01000064">
    <property type="protein sequence ID" value="RFA95050.1"/>
    <property type="molecule type" value="Genomic_DNA"/>
</dbReference>
<dbReference type="InterPro" id="IPR000644">
    <property type="entry name" value="CBS_dom"/>
</dbReference>
<dbReference type="PANTHER" id="PTHR43080:SF2">
    <property type="entry name" value="CBS DOMAIN-CONTAINING PROTEIN"/>
    <property type="match status" value="1"/>
</dbReference>
<feature type="domain" description="CBS" evidence="3">
    <location>
        <begin position="74"/>
        <end position="128"/>
    </location>
</feature>
<name>A0A371QX66_9CREN</name>
<organism evidence="5 6">
    <name type="scientific">Pyrobaculum aerophilum</name>
    <dbReference type="NCBI Taxonomy" id="13773"/>
    <lineage>
        <taxon>Archaea</taxon>
        <taxon>Thermoproteota</taxon>
        <taxon>Thermoprotei</taxon>
        <taxon>Thermoproteales</taxon>
        <taxon>Thermoproteaceae</taxon>
        <taxon>Pyrobaculum</taxon>
    </lineage>
</organism>
<dbReference type="Gene3D" id="3.10.580.10">
    <property type="entry name" value="CBS-domain"/>
    <property type="match status" value="1"/>
</dbReference>
<evidence type="ECO:0000313" key="5">
    <source>
        <dbReference type="EMBL" id="RFA95050.1"/>
    </source>
</evidence>
<accession>A0A371QX66</accession>
<evidence type="ECO:0000313" key="4">
    <source>
        <dbReference type="EMBL" id="RFA93899.1"/>
    </source>
</evidence>
<dbReference type="InterPro" id="IPR051257">
    <property type="entry name" value="Diverse_CBS-Domain"/>
</dbReference>
<dbReference type="SMART" id="SM00116">
    <property type="entry name" value="CBS"/>
    <property type="match status" value="2"/>
</dbReference>
<dbReference type="PANTHER" id="PTHR43080">
    <property type="entry name" value="CBS DOMAIN-CONTAINING PROTEIN CBSX3, MITOCHONDRIAL"/>
    <property type="match status" value="1"/>
</dbReference>
<evidence type="ECO:0000313" key="7">
    <source>
        <dbReference type="Proteomes" id="UP000257123"/>
    </source>
</evidence>
<keyword evidence="5" id="KW-0808">Transferase</keyword>
<dbReference type="RefSeq" id="WP_116421875.1">
    <property type="nucleotide sequence ID" value="NZ_NMUE01000052.1"/>
</dbReference>
<gene>
    <name evidence="4" type="ORF">CGL51_11990</name>
    <name evidence="5" type="ORF">CGL52_13385</name>
</gene>
<dbReference type="Pfam" id="PF00571">
    <property type="entry name" value="CBS"/>
    <property type="match status" value="2"/>
</dbReference>
<evidence type="ECO:0000256" key="2">
    <source>
        <dbReference type="PROSITE-ProRule" id="PRU00703"/>
    </source>
</evidence>